<dbReference type="SUPFAM" id="SSF82114">
    <property type="entry name" value="Riboflavin kinase-like"/>
    <property type="match status" value="1"/>
</dbReference>
<dbReference type="GO" id="GO:0003919">
    <property type="term" value="F:FMN adenylyltransferase activity"/>
    <property type="evidence" value="ECO:0007669"/>
    <property type="project" value="UniProtKB-UniRule"/>
</dbReference>
<dbReference type="InterPro" id="IPR014729">
    <property type="entry name" value="Rossmann-like_a/b/a_fold"/>
</dbReference>
<comment type="catalytic activity">
    <reaction evidence="14 15">
        <text>FMN + ATP + H(+) = FAD + diphosphate</text>
        <dbReference type="Rhea" id="RHEA:17237"/>
        <dbReference type="ChEBI" id="CHEBI:15378"/>
        <dbReference type="ChEBI" id="CHEBI:30616"/>
        <dbReference type="ChEBI" id="CHEBI:33019"/>
        <dbReference type="ChEBI" id="CHEBI:57692"/>
        <dbReference type="ChEBI" id="CHEBI:58210"/>
        <dbReference type="EC" id="2.7.7.2"/>
    </reaction>
</comment>
<evidence type="ECO:0000256" key="14">
    <source>
        <dbReference type="ARBA" id="ARBA00049494"/>
    </source>
</evidence>
<dbReference type="GO" id="GO:0009231">
    <property type="term" value="P:riboflavin biosynthetic process"/>
    <property type="evidence" value="ECO:0007669"/>
    <property type="project" value="InterPro"/>
</dbReference>
<dbReference type="EC" id="2.7.7.2" evidence="15"/>
<dbReference type="Pfam" id="PF01687">
    <property type="entry name" value="Flavokinase"/>
    <property type="match status" value="1"/>
</dbReference>
<organism evidence="17 18">
    <name type="scientific">Porphyromonas macacae</name>
    <dbReference type="NCBI Taxonomy" id="28115"/>
    <lineage>
        <taxon>Bacteria</taxon>
        <taxon>Pseudomonadati</taxon>
        <taxon>Bacteroidota</taxon>
        <taxon>Bacteroidia</taxon>
        <taxon>Bacteroidales</taxon>
        <taxon>Porphyromonadaceae</taxon>
        <taxon>Porphyromonas</taxon>
    </lineage>
</organism>
<dbReference type="EMBL" id="JRFA01000017">
    <property type="protein sequence ID" value="KGN73899.1"/>
    <property type="molecule type" value="Genomic_DNA"/>
</dbReference>
<keyword evidence="4 15" id="KW-0285">Flavoprotein</keyword>
<gene>
    <name evidence="17" type="ORF">HQ47_06580</name>
</gene>
<dbReference type="InterPro" id="IPR015864">
    <property type="entry name" value="FAD_synthase"/>
</dbReference>
<dbReference type="InterPro" id="IPR023468">
    <property type="entry name" value="Riboflavin_kinase"/>
</dbReference>
<accession>A0A0A2EBU7</accession>
<dbReference type="RefSeq" id="WP_036874100.1">
    <property type="nucleotide sequence ID" value="NZ_JRFA01000017.1"/>
</dbReference>
<dbReference type="Pfam" id="PF06574">
    <property type="entry name" value="FAD_syn"/>
    <property type="match status" value="1"/>
</dbReference>
<dbReference type="InterPro" id="IPR023465">
    <property type="entry name" value="Riboflavin_kinase_dom_sf"/>
</dbReference>
<keyword evidence="6 15" id="KW-0808">Transferase</keyword>
<keyword evidence="9 15" id="KW-0418">Kinase</keyword>
<dbReference type="PANTHER" id="PTHR22749">
    <property type="entry name" value="RIBOFLAVIN KINASE/FMN ADENYLYLTRANSFERASE"/>
    <property type="match status" value="1"/>
</dbReference>
<dbReference type="GO" id="GO:0005524">
    <property type="term" value="F:ATP binding"/>
    <property type="evidence" value="ECO:0007669"/>
    <property type="project" value="UniProtKB-UniRule"/>
</dbReference>
<dbReference type="UniPathway" id="UPA00276">
    <property type="reaction ID" value="UER00406"/>
</dbReference>
<dbReference type="SMART" id="SM00904">
    <property type="entry name" value="Flavokinase"/>
    <property type="match status" value="1"/>
</dbReference>
<dbReference type="GO" id="GO:0008531">
    <property type="term" value="F:riboflavin kinase activity"/>
    <property type="evidence" value="ECO:0007669"/>
    <property type="project" value="UniProtKB-UniRule"/>
</dbReference>
<comment type="caution">
    <text evidence="17">The sequence shown here is derived from an EMBL/GenBank/DDBJ whole genome shotgun (WGS) entry which is preliminary data.</text>
</comment>
<evidence type="ECO:0000256" key="2">
    <source>
        <dbReference type="ARBA" id="ARBA00004726"/>
    </source>
</evidence>
<evidence type="ECO:0000256" key="4">
    <source>
        <dbReference type="ARBA" id="ARBA00022630"/>
    </source>
</evidence>
<dbReference type="SUPFAM" id="SSF52374">
    <property type="entry name" value="Nucleotidylyl transferase"/>
    <property type="match status" value="1"/>
</dbReference>
<comment type="function">
    <text evidence="1">Catalyzes the phosphorylation of riboflavin to FMN followed by the adenylation of FMN to FAD.</text>
</comment>
<evidence type="ECO:0000256" key="1">
    <source>
        <dbReference type="ARBA" id="ARBA00002121"/>
    </source>
</evidence>
<dbReference type="Gene3D" id="3.40.50.620">
    <property type="entry name" value="HUPs"/>
    <property type="match status" value="1"/>
</dbReference>
<dbReference type="NCBIfam" id="TIGR00083">
    <property type="entry name" value="ribF"/>
    <property type="match status" value="1"/>
</dbReference>
<dbReference type="GO" id="GO:0009398">
    <property type="term" value="P:FMN biosynthetic process"/>
    <property type="evidence" value="ECO:0007669"/>
    <property type="project" value="UniProtKB-UniRule"/>
</dbReference>
<keyword evidence="8 15" id="KW-0547">Nucleotide-binding</keyword>
<dbReference type="STRING" id="28115.HQ47_06580"/>
<dbReference type="PANTHER" id="PTHR22749:SF6">
    <property type="entry name" value="RIBOFLAVIN KINASE"/>
    <property type="match status" value="1"/>
</dbReference>
<keyword evidence="12" id="KW-0511">Multifunctional enzyme</keyword>
<name>A0A0A2EBU7_9PORP</name>
<evidence type="ECO:0000256" key="7">
    <source>
        <dbReference type="ARBA" id="ARBA00022695"/>
    </source>
</evidence>
<comment type="pathway">
    <text evidence="2 15">Cofactor biosynthesis; FAD biosynthesis; FAD from FMN: step 1/1.</text>
</comment>
<protein>
    <recommendedName>
        <fullName evidence="15">Riboflavin biosynthesis protein</fullName>
    </recommendedName>
    <domain>
        <recommendedName>
            <fullName evidence="15">Riboflavin kinase</fullName>
            <ecNumber evidence="15">2.7.1.26</ecNumber>
        </recommendedName>
        <alternativeName>
            <fullName evidence="15">Flavokinase</fullName>
        </alternativeName>
    </domain>
    <domain>
        <recommendedName>
            <fullName evidence="15">FMN adenylyltransferase</fullName>
            <ecNumber evidence="15">2.7.7.2</ecNumber>
        </recommendedName>
        <alternativeName>
            <fullName evidence="15">FAD pyrophosphorylase</fullName>
        </alternativeName>
        <alternativeName>
            <fullName evidence="15">FAD synthase</fullName>
        </alternativeName>
    </domain>
</protein>
<keyword evidence="7 15" id="KW-0548">Nucleotidyltransferase</keyword>
<keyword evidence="11 15" id="KW-0067">ATP-binding</keyword>
<dbReference type="GO" id="GO:0006747">
    <property type="term" value="P:FAD biosynthetic process"/>
    <property type="evidence" value="ECO:0007669"/>
    <property type="project" value="UniProtKB-UniRule"/>
</dbReference>
<evidence type="ECO:0000256" key="12">
    <source>
        <dbReference type="ARBA" id="ARBA00023268"/>
    </source>
</evidence>
<dbReference type="InterPro" id="IPR002606">
    <property type="entry name" value="Riboflavin_kinase_bac"/>
</dbReference>
<evidence type="ECO:0000256" key="5">
    <source>
        <dbReference type="ARBA" id="ARBA00022643"/>
    </source>
</evidence>
<dbReference type="EC" id="2.7.1.26" evidence="15"/>
<feature type="domain" description="Riboflavin kinase" evidence="16">
    <location>
        <begin position="169"/>
        <end position="295"/>
    </location>
</feature>
<comment type="similarity">
    <text evidence="15">Belongs to the ribF family.</text>
</comment>
<comment type="catalytic activity">
    <reaction evidence="13 15">
        <text>riboflavin + ATP = FMN + ADP + H(+)</text>
        <dbReference type="Rhea" id="RHEA:14357"/>
        <dbReference type="ChEBI" id="CHEBI:15378"/>
        <dbReference type="ChEBI" id="CHEBI:30616"/>
        <dbReference type="ChEBI" id="CHEBI:57986"/>
        <dbReference type="ChEBI" id="CHEBI:58210"/>
        <dbReference type="ChEBI" id="CHEBI:456216"/>
        <dbReference type="EC" id="2.7.1.26"/>
    </reaction>
</comment>
<evidence type="ECO:0000256" key="9">
    <source>
        <dbReference type="ARBA" id="ARBA00022777"/>
    </source>
</evidence>
<dbReference type="AlphaFoldDB" id="A0A0A2EBU7"/>
<keyword evidence="18" id="KW-1185">Reference proteome</keyword>
<keyword evidence="10 15" id="KW-0274">FAD</keyword>
<sequence>MDQIAATIGTFDGVHLGHRSLINKLLQESAVRSLPPAVITFDVPPISVVAPKRPYLLLTTLAEKQRLLDDMGIRVITLHFDKEMASMDAERFMEEILSDVYGVKYLLIGYDHRFGHNRMQDFDDYKRIGHALGIELGRGPQLNVQSEPISSSRIRKLLNSAQIQEANSLLGYHYTLSGKVVGGMRVGRTLGFPTANIHVDSRHKLLPPHGVYGVRIKYDNACHDGMLYIGSRPSLDNGSHVTIEVNIFNINANLYDKELTLEFVFFERSDHKFDTLDELRAQISADQASIMSKLHHYKLHFPAR</sequence>
<evidence type="ECO:0000313" key="17">
    <source>
        <dbReference type="EMBL" id="KGN73899.1"/>
    </source>
</evidence>
<comment type="pathway">
    <text evidence="3 15">Cofactor biosynthesis; FMN biosynthesis; FMN from riboflavin (ATP route): step 1/1.</text>
</comment>
<dbReference type="UniPathway" id="UPA00277">
    <property type="reaction ID" value="UER00407"/>
</dbReference>
<dbReference type="OrthoDB" id="9803667at2"/>
<evidence type="ECO:0000256" key="11">
    <source>
        <dbReference type="ARBA" id="ARBA00022840"/>
    </source>
</evidence>
<evidence type="ECO:0000256" key="13">
    <source>
        <dbReference type="ARBA" id="ARBA00047880"/>
    </source>
</evidence>
<dbReference type="Proteomes" id="UP000030103">
    <property type="component" value="Unassembled WGS sequence"/>
</dbReference>
<dbReference type="eggNOG" id="COG0196">
    <property type="taxonomic scope" value="Bacteria"/>
</dbReference>
<evidence type="ECO:0000256" key="6">
    <source>
        <dbReference type="ARBA" id="ARBA00022679"/>
    </source>
</evidence>
<dbReference type="CDD" id="cd02064">
    <property type="entry name" value="FAD_synthetase_N"/>
    <property type="match status" value="1"/>
</dbReference>
<evidence type="ECO:0000259" key="16">
    <source>
        <dbReference type="SMART" id="SM00904"/>
    </source>
</evidence>
<keyword evidence="5 15" id="KW-0288">FMN</keyword>
<evidence type="ECO:0000313" key="18">
    <source>
        <dbReference type="Proteomes" id="UP000030103"/>
    </source>
</evidence>
<dbReference type="PIRSF" id="PIRSF004491">
    <property type="entry name" value="FAD_Synth"/>
    <property type="match status" value="1"/>
</dbReference>
<reference evidence="17 18" key="1">
    <citation type="submission" date="2014-09" db="EMBL/GenBank/DDBJ databases">
        <title>Draft Genome Sequence of Porphyromonas macacae COT-192_OH2859.</title>
        <authorList>
            <person name="Wallis C."/>
            <person name="Deusch O."/>
            <person name="O'Flynn C."/>
            <person name="Davis I."/>
            <person name="Horsfall A."/>
            <person name="Kirkwood N."/>
            <person name="Harris S."/>
            <person name="Eisen J.A."/>
            <person name="Coil D.A."/>
            <person name="Darling A.E."/>
            <person name="Jospin G."/>
            <person name="Alexiev A."/>
        </authorList>
    </citation>
    <scope>NUCLEOTIDE SEQUENCE [LARGE SCALE GENOMIC DNA]</scope>
    <source>
        <strain evidence="18">COT-192 OH2859</strain>
    </source>
</reference>
<evidence type="ECO:0000256" key="3">
    <source>
        <dbReference type="ARBA" id="ARBA00005201"/>
    </source>
</evidence>
<evidence type="ECO:0000256" key="10">
    <source>
        <dbReference type="ARBA" id="ARBA00022827"/>
    </source>
</evidence>
<evidence type="ECO:0000256" key="8">
    <source>
        <dbReference type="ARBA" id="ARBA00022741"/>
    </source>
</evidence>
<proteinExistence type="inferred from homology"/>
<evidence type="ECO:0000256" key="15">
    <source>
        <dbReference type="PIRNR" id="PIRNR004491"/>
    </source>
</evidence>
<dbReference type="InterPro" id="IPR015865">
    <property type="entry name" value="Riboflavin_kinase_bac/euk"/>
</dbReference>
<dbReference type="Gene3D" id="2.40.30.30">
    <property type="entry name" value="Riboflavin kinase-like"/>
    <property type="match status" value="1"/>
</dbReference>